<feature type="domain" description="Putative restriction endonuclease" evidence="1">
    <location>
        <begin position="31"/>
        <end position="180"/>
    </location>
</feature>
<accession>A0ABW2XVR3</accession>
<dbReference type="Proteomes" id="UP001597063">
    <property type="component" value="Unassembled WGS sequence"/>
</dbReference>
<dbReference type="Pfam" id="PF05685">
    <property type="entry name" value="Uma2"/>
    <property type="match status" value="1"/>
</dbReference>
<dbReference type="InterPro" id="IPR011335">
    <property type="entry name" value="Restrct_endonuc-II-like"/>
</dbReference>
<keyword evidence="2" id="KW-0540">Nuclease</keyword>
<dbReference type="EMBL" id="JBHTGP010000018">
    <property type="protein sequence ID" value="MFD0690466.1"/>
    <property type="molecule type" value="Genomic_DNA"/>
</dbReference>
<protein>
    <submittedName>
        <fullName evidence="2">Uma2 family endonuclease</fullName>
    </submittedName>
</protein>
<dbReference type="SUPFAM" id="SSF52980">
    <property type="entry name" value="Restriction endonuclease-like"/>
    <property type="match status" value="1"/>
</dbReference>
<sequence>MQLDGRVRPTLAATRDRLADFAEARGFPITKVEAVGDRVVVSVGTHRERDATIAYIADQIPREISCKLTGVPLRLTSEQGILVPDLVVPESSEPGVRLWAHETELLVEVVSQGNFREDHEGKRLRYAKSGAPQYLLVDPRDGICVLNTGPLKGEGRYKDVVTFKFGEPIAGVLCMDGADLDTSEFLRYT</sequence>
<dbReference type="GO" id="GO:0004519">
    <property type="term" value="F:endonuclease activity"/>
    <property type="evidence" value="ECO:0007669"/>
    <property type="project" value="UniProtKB-KW"/>
</dbReference>
<keyword evidence="3" id="KW-1185">Reference proteome</keyword>
<keyword evidence="2" id="KW-0378">Hydrolase</keyword>
<evidence type="ECO:0000313" key="3">
    <source>
        <dbReference type="Proteomes" id="UP001597063"/>
    </source>
</evidence>
<name>A0ABW2XVR3_9ACTN</name>
<reference evidence="3" key="1">
    <citation type="journal article" date="2019" name="Int. J. Syst. Evol. Microbiol.">
        <title>The Global Catalogue of Microorganisms (GCM) 10K type strain sequencing project: providing services to taxonomists for standard genome sequencing and annotation.</title>
        <authorList>
            <consortium name="The Broad Institute Genomics Platform"/>
            <consortium name="The Broad Institute Genome Sequencing Center for Infectious Disease"/>
            <person name="Wu L."/>
            <person name="Ma J."/>
        </authorList>
    </citation>
    <scope>NUCLEOTIDE SEQUENCE [LARGE SCALE GENOMIC DNA]</scope>
    <source>
        <strain evidence="3">JCM 9371</strain>
    </source>
</reference>
<evidence type="ECO:0000259" key="1">
    <source>
        <dbReference type="Pfam" id="PF05685"/>
    </source>
</evidence>
<dbReference type="InterPro" id="IPR012296">
    <property type="entry name" value="Nuclease_put_TT1808"/>
</dbReference>
<organism evidence="2 3">
    <name type="scientific">Actinomadura fibrosa</name>
    <dbReference type="NCBI Taxonomy" id="111802"/>
    <lineage>
        <taxon>Bacteria</taxon>
        <taxon>Bacillati</taxon>
        <taxon>Actinomycetota</taxon>
        <taxon>Actinomycetes</taxon>
        <taxon>Streptosporangiales</taxon>
        <taxon>Thermomonosporaceae</taxon>
        <taxon>Actinomadura</taxon>
    </lineage>
</organism>
<keyword evidence="2" id="KW-0255">Endonuclease</keyword>
<dbReference type="RefSeq" id="WP_131761724.1">
    <property type="nucleotide sequence ID" value="NZ_CAACUY010000184.1"/>
</dbReference>
<dbReference type="Gene3D" id="3.90.1570.10">
    <property type="entry name" value="tt1808, chain A"/>
    <property type="match status" value="1"/>
</dbReference>
<evidence type="ECO:0000313" key="2">
    <source>
        <dbReference type="EMBL" id="MFD0690466.1"/>
    </source>
</evidence>
<dbReference type="InterPro" id="IPR008538">
    <property type="entry name" value="Uma2"/>
</dbReference>
<proteinExistence type="predicted"/>
<gene>
    <name evidence="2" type="ORF">ACFQZM_38680</name>
</gene>
<dbReference type="CDD" id="cd06260">
    <property type="entry name" value="DUF820-like"/>
    <property type="match status" value="1"/>
</dbReference>
<comment type="caution">
    <text evidence="2">The sequence shown here is derived from an EMBL/GenBank/DDBJ whole genome shotgun (WGS) entry which is preliminary data.</text>
</comment>